<organism evidence="1 2">
    <name type="scientific">Methyloligella halotolerans</name>
    <dbReference type="NCBI Taxonomy" id="1177755"/>
    <lineage>
        <taxon>Bacteria</taxon>
        <taxon>Pseudomonadati</taxon>
        <taxon>Pseudomonadota</taxon>
        <taxon>Alphaproteobacteria</taxon>
        <taxon>Hyphomicrobiales</taxon>
        <taxon>Hyphomicrobiaceae</taxon>
        <taxon>Methyloligella</taxon>
    </lineage>
</organism>
<evidence type="ECO:0000313" key="1">
    <source>
        <dbReference type="EMBL" id="ODA68231.1"/>
    </source>
</evidence>
<dbReference type="EMBL" id="MASI01000001">
    <property type="protein sequence ID" value="ODA68231.1"/>
    <property type="molecule type" value="Genomic_DNA"/>
</dbReference>
<dbReference type="AlphaFoldDB" id="A0A1E2S199"/>
<dbReference type="Proteomes" id="UP000095087">
    <property type="component" value="Unassembled WGS sequence"/>
</dbReference>
<gene>
    <name evidence="1" type="ORF">A7A08_00048</name>
</gene>
<dbReference type="OrthoDB" id="6402875at2"/>
<reference evidence="1 2" key="1">
    <citation type="submission" date="2016-07" db="EMBL/GenBank/DDBJ databases">
        <title>Draft genome sequence of Methyloligella halotolerans C2T (VKM B-2706T=CCUG 61687T=DSM 25045T), a halotolerant polyhydroxybutyrate accumulating methylotroph.</title>
        <authorList>
            <person name="Vasilenko O.V."/>
            <person name="Doronina N.V."/>
            <person name="Poroshina M.N."/>
            <person name="Tarlachkov S.V."/>
            <person name="Trotsenko Y.A."/>
        </authorList>
    </citation>
    <scope>NUCLEOTIDE SEQUENCE [LARGE SCALE GENOMIC DNA]</scope>
    <source>
        <strain evidence="1 2">VKM B-2706</strain>
    </source>
</reference>
<evidence type="ECO:0000313" key="2">
    <source>
        <dbReference type="Proteomes" id="UP000095087"/>
    </source>
</evidence>
<protein>
    <submittedName>
        <fullName evidence="1">Uncharacterized protein</fullName>
    </submittedName>
</protein>
<keyword evidence="2" id="KW-1185">Reference proteome</keyword>
<proteinExistence type="predicted"/>
<sequence length="181" mass="19562">MNGGRNMRLLFLLTATALTLGVFRSDRTEARPMWLPEIENPYCKVATFVLPSIPEQAASLTDDAGEGMIVVSGSAMSKTPAYSHFLLAHECCHHTLGHVSMLKKGLGHMGPQPFFYIKPALRKMELEADCCAVKLLKATHEEDSILAGENAMTAFGDEPTGAYYPTGSERAANIAACAEAK</sequence>
<dbReference type="RefSeq" id="WP_069093576.1">
    <property type="nucleotide sequence ID" value="NZ_MASI01000001.1"/>
</dbReference>
<comment type="caution">
    <text evidence="1">The sequence shown here is derived from an EMBL/GenBank/DDBJ whole genome shotgun (WGS) entry which is preliminary data.</text>
</comment>
<name>A0A1E2S199_9HYPH</name>
<dbReference type="STRING" id="1177755.A7A08_00048"/>
<accession>A0A1E2S199</accession>